<dbReference type="PANTHER" id="PTHR30126">
    <property type="entry name" value="HTH-TYPE TRANSCRIPTIONAL REGULATOR"/>
    <property type="match status" value="1"/>
</dbReference>
<dbReference type="GO" id="GO:0000976">
    <property type="term" value="F:transcription cis-regulatory region binding"/>
    <property type="evidence" value="ECO:0007669"/>
    <property type="project" value="TreeGrafter"/>
</dbReference>
<comment type="caution">
    <text evidence="7">The sequence shown here is derived from an EMBL/GenBank/DDBJ whole genome shotgun (WGS) entry which is preliminary data.</text>
</comment>
<dbReference type="Gene3D" id="1.10.10.10">
    <property type="entry name" value="Winged helix-like DNA-binding domain superfamily/Winged helix DNA-binding domain"/>
    <property type="match status" value="1"/>
</dbReference>
<organism evidence="7 8">
    <name type="scientific">Pseudomonas chlororaphis</name>
    <dbReference type="NCBI Taxonomy" id="587753"/>
    <lineage>
        <taxon>Bacteria</taxon>
        <taxon>Pseudomonadati</taxon>
        <taxon>Pseudomonadota</taxon>
        <taxon>Gammaproteobacteria</taxon>
        <taxon>Pseudomonadales</taxon>
        <taxon>Pseudomonadaceae</taxon>
        <taxon>Pseudomonas</taxon>
    </lineage>
</organism>
<evidence type="ECO:0000256" key="5">
    <source>
        <dbReference type="SAM" id="MobiDB-lite"/>
    </source>
</evidence>
<sequence length="308" mass="34519">MDSRTLRNLMRIVQTGSLSAAAEHSCLTVQALAAQLNKVEEQFGFRLFRRSNKGLTLTPQGTELTPYMDKVLIATRQMEEKVEALKVPGQRTLKVALNNTLAADFNRRMIGRLIEVFPDYQMEFSYGESMENLSKLKNEDFDLAVLIGPQRPGLPSIVLPDVQVQVVGAHCGQENDPLTLLGNKFQVRPAEDCPYSHSFLRFLDAGLGNHENGQRMVYSCSETLTLSLITQMDAVGMVSREAAQKNGLTIFPGFEDFLEVRLAVNNPELSSQALSDVVDLPLHERAERNVRSRPNRHTEKEVFAEIRT</sequence>
<dbReference type="InterPro" id="IPR036390">
    <property type="entry name" value="WH_DNA-bd_sf"/>
</dbReference>
<dbReference type="Proteomes" id="UP000030564">
    <property type="component" value="Unassembled WGS sequence"/>
</dbReference>
<evidence type="ECO:0000313" key="7">
    <source>
        <dbReference type="EMBL" id="KHA73805.1"/>
    </source>
</evidence>
<comment type="similarity">
    <text evidence="1">Belongs to the LysR transcriptional regulatory family.</text>
</comment>
<evidence type="ECO:0000256" key="2">
    <source>
        <dbReference type="ARBA" id="ARBA00023015"/>
    </source>
</evidence>
<dbReference type="Gene3D" id="3.40.190.10">
    <property type="entry name" value="Periplasmic binding protein-like II"/>
    <property type="match status" value="1"/>
</dbReference>
<keyword evidence="4" id="KW-0804">Transcription</keyword>
<dbReference type="PROSITE" id="PS50931">
    <property type="entry name" value="HTH_LYSR"/>
    <property type="match status" value="1"/>
</dbReference>
<evidence type="ECO:0000313" key="8">
    <source>
        <dbReference type="Proteomes" id="UP000030564"/>
    </source>
</evidence>
<feature type="domain" description="HTH lysR-type" evidence="6">
    <location>
        <begin position="1"/>
        <end position="58"/>
    </location>
</feature>
<dbReference type="InterPro" id="IPR000847">
    <property type="entry name" value="LysR_HTH_N"/>
</dbReference>
<accession>A0A0A6DF54</accession>
<proteinExistence type="inferred from homology"/>
<dbReference type="PANTHER" id="PTHR30126:SF40">
    <property type="entry name" value="HTH-TYPE TRANSCRIPTIONAL REGULATOR GLTR"/>
    <property type="match status" value="1"/>
</dbReference>
<dbReference type="SUPFAM" id="SSF53850">
    <property type="entry name" value="Periplasmic binding protein-like II"/>
    <property type="match status" value="1"/>
</dbReference>
<name>A0A0A6DF54_9PSED</name>
<dbReference type="SUPFAM" id="SSF46785">
    <property type="entry name" value="Winged helix' DNA-binding domain"/>
    <property type="match status" value="1"/>
</dbReference>
<dbReference type="PATRIC" id="fig|587753.9.peg.3483"/>
<evidence type="ECO:0000256" key="1">
    <source>
        <dbReference type="ARBA" id="ARBA00009437"/>
    </source>
</evidence>
<evidence type="ECO:0000256" key="4">
    <source>
        <dbReference type="ARBA" id="ARBA00023163"/>
    </source>
</evidence>
<evidence type="ECO:0000259" key="6">
    <source>
        <dbReference type="PROSITE" id="PS50931"/>
    </source>
</evidence>
<feature type="region of interest" description="Disordered" evidence="5">
    <location>
        <begin position="289"/>
        <end position="308"/>
    </location>
</feature>
<protein>
    <submittedName>
        <fullName evidence="7">LysR family transcriptional regulator</fullName>
    </submittedName>
</protein>
<dbReference type="AlphaFoldDB" id="A0A0A6DF54"/>
<keyword evidence="2" id="KW-0805">Transcription regulation</keyword>
<dbReference type="GO" id="GO:0003700">
    <property type="term" value="F:DNA-binding transcription factor activity"/>
    <property type="evidence" value="ECO:0007669"/>
    <property type="project" value="InterPro"/>
</dbReference>
<reference evidence="7 8" key="1">
    <citation type="submission" date="2014-10" db="EMBL/GenBank/DDBJ databases">
        <title>Draft genome sequence of Pseudomonas chlororaphis EA105.</title>
        <authorList>
            <person name="McCully L.M."/>
            <person name="Bitzer A.S."/>
            <person name="Spence C."/>
            <person name="Bais H."/>
            <person name="Silby M.W."/>
        </authorList>
    </citation>
    <scope>NUCLEOTIDE SEQUENCE [LARGE SCALE GENOMIC DNA]</scope>
    <source>
        <strain evidence="7 8">EA105</strain>
    </source>
</reference>
<gene>
    <name evidence="7" type="ORF">NZ35_06765</name>
</gene>
<dbReference type="Pfam" id="PF03466">
    <property type="entry name" value="LysR_substrate"/>
    <property type="match status" value="1"/>
</dbReference>
<keyword evidence="3" id="KW-0238">DNA-binding</keyword>
<dbReference type="InterPro" id="IPR005119">
    <property type="entry name" value="LysR_subst-bd"/>
</dbReference>
<dbReference type="Pfam" id="PF00126">
    <property type="entry name" value="HTH_1"/>
    <property type="match status" value="1"/>
</dbReference>
<evidence type="ECO:0000256" key="3">
    <source>
        <dbReference type="ARBA" id="ARBA00023125"/>
    </source>
</evidence>
<dbReference type="OrthoDB" id="6864431at2"/>
<dbReference type="EMBL" id="JSFK01000003">
    <property type="protein sequence ID" value="KHA73805.1"/>
    <property type="molecule type" value="Genomic_DNA"/>
</dbReference>
<dbReference type="InterPro" id="IPR036388">
    <property type="entry name" value="WH-like_DNA-bd_sf"/>
</dbReference>